<evidence type="ECO:0000313" key="1">
    <source>
        <dbReference type="EMBL" id="CRY94103.1"/>
    </source>
</evidence>
<sequence length="204" mass="21901">MAASLGDLIQITANQRYLEQRCINVYFYRVTAPAGLADGYLDAFHTAFLAQVLDDVRGVQANLLNYESIIYRNLSNGIDLLEESVDLDGEVATTTATAMPSFVCLTWLLRRESLATRNGYKRFAGVNNATVDGNSVNIGAALIDAVSDALSEDLMAGIAVLGEPVIVRKPLLVPAGTGYTYASIGDASFQGVSTQNTRKRGRGD</sequence>
<dbReference type="AlphaFoldDB" id="A0A0H5PWZ6"/>
<organism evidence="1">
    <name type="scientific">uncultured prokaryote</name>
    <dbReference type="NCBI Taxonomy" id="198431"/>
    <lineage>
        <taxon>unclassified sequences</taxon>
        <taxon>environmental samples</taxon>
    </lineage>
</organism>
<protein>
    <submittedName>
        <fullName evidence="1">Uncharacterized protein</fullName>
    </submittedName>
</protein>
<proteinExistence type="predicted"/>
<name>A0A0H5PWZ6_9ZZZZ</name>
<reference evidence="1" key="1">
    <citation type="submission" date="2015-06" db="EMBL/GenBank/DDBJ databases">
        <authorList>
            <person name="Joergensen T."/>
        </authorList>
    </citation>
    <scope>NUCLEOTIDE SEQUENCE</scope>
    <source>
        <strain evidence="1">RGRH0166</strain>
    </source>
</reference>
<dbReference type="EMBL" id="LN852854">
    <property type="protein sequence ID" value="CRY94103.1"/>
    <property type="molecule type" value="Genomic_DNA"/>
</dbReference>
<reference evidence="1" key="2">
    <citation type="submission" date="2015-07" db="EMBL/GenBank/DDBJ databases">
        <title>Plasmids, circular viruses and viroids from rat gut.</title>
        <authorList>
            <person name="Jorgensen T.J."/>
            <person name="Hansen M.A."/>
            <person name="Xu Z."/>
            <person name="Tabak M.A."/>
            <person name="Sorensen S.J."/>
            <person name="Hansen L.H."/>
        </authorList>
    </citation>
    <scope>NUCLEOTIDE SEQUENCE</scope>
    <source>
        <strain evidence="1">RGRH0166</strain>
    </source>
</reference>
<accession>A0A0H5PWZ6</accession>